<reference evidence="1 2" key="1">
    <citation type="journal article" date="2012" name="Stand. Genomic Sci.">
        <title>Complete genome sequence of Liberibacter crescens BT-1.</title>
        <authorList>
            <person name="Leonard M.T."/>
            <person name="Fagen J.R."/>
            <person name="Davis-Richardson A.G."/>
            <person name="Davis M.J."/>
            <person name="Triplett E.W."/>
        </authorList>
    </citation>
    <scope>NUCLEOTIDE SEQUENCE [LARGE SCALE GENOMIC DNA]</scope>
    <source>
        <strain evidence="1 2">BT-1</strain>
    </source>
</reference>
<dbReference type="KEGG" id="lcc:B488_07870"/>
<accession>L0ETB4</accession>
<proteinExistence type="predicted"/>
<dbReference type="PATRIC" id="fig|1215343.11.peg.809"/>
<organism evidence="1 2">
    <name type="scientific">Liberibacter crescens (strain BT-1)</name>
    <dbReference type="NCBI Taxonomy" id="1215343"/>
    <lineage>
        <taxon>Bacteria</taxon>
        <taxon>Pseudomonadati</taxon>
        <taxon>Pseudomonadota</taxon>
        <taxon>Alphaproteobacteria</taxon>
        <taxon>Hyphomicrobiales</taxon>
        <taxon>Rhizobiaceae</taxon>
        <taxon>Liberibacter</taxon>
    </lineage>
</organism>
<keyword evidence="2" id="KW-1185">Reference proteome</keyword>
<dbReference type="HOGENOM" id="CLU_3291922_0_0_5"/>
<evidence type="ECO:0000313" key="1">
    <source>
        <dbReference type="EMBL" id="AGA64779.1"/>
    </source>
</evidence>
<dbReference type="RefSeq" id="WP_015273206.1">
    <property type="nucleotide sequence ID" value="NC_019907.1"/>
</dbReference>
<sequence>MVLEAFPGGQNIGMKPHETMIIILDAVKQSCAQKNIDFYS</sequence>
<dbReference type="Proteomes" id="UP000010799">
    <property type="component" value="Chromosome"/>
</dbReference>
<protein>
    <submittedName>
        <fullName evidence="1">Uncharacterized protein</fullName>
    </submittedName>
</protein>
<name>L0ETB4_LIBCB</name>
<dbReference type="AlphaFoldDB" id="L0ETB4"/>
<evidence type="ECO:0000313" key="2">
    <source>
        <dbReference type="Proteomes" id="UP000010799"/>
    </source>
</evidence>
<dbReference type="EMBL" id="CP003789">
    <property type="protein sequence ID" value="AGA64779.1"/>
    <property type="molecule type" value="Genomic_DNA"/>
</dbReference>
<gene>
    <name evidence="1" type="ordered locus">B488_07870</name>
</gene>